<dbReference type="RefSeq" id="WP_311601410.1">
    <property type="nucleotide sequence ID" value="NZ_JAVREM010000036.1"/>
</dbReference>
<reference evidence="2" key="1">
    <citation type="submission" date="2023-07" db="EMBL/GenBank/DDBJ databases">
        <title>30 novel species of actinomycetes from the DSMZ collection.</title>
        <authorList>
            <person name="Nouioui I."/>
        </authorList>
    </citation>
    <scope>NUCLEOTIDE SEQUENCE [LARGE SCALE GENOMIC DNA]</scope>
    <source>
        <strain evidence="2">DSM 44918</strain>
    </source>
</reference>
<name>A0ABU2LUC5_9ACTN</name>
<dbReference type="Proteomes" id="UP001183420">
    <property type="component" value="Unassembled WGS sequence"/>
</dbReference>
<organism evidence="1 2">
    <name type="scientific">Streptomyces millisiae</name>
    <dbReference type="NCBI Taxonomy" id="3075542"/>
    <lineage>
        <taxon>Bacteria</taxon>
        <taxon>Bacillati</taxon>
        <taxon>Actinomycetota</taxon>
        <taxon>Actinomycetes</taxon>
        <taxon>Kitasatosporales</taxon>
        <taxon>Streptomycetaceae</taxon>
        <taxon>Streptomyces</taxon>
    </lineage>
</organism>
<evidence type="ECO:0000313" key="1">
    <source>
        <dbReference type="EMBL" id="MDT0321203.1"/>
    </source>
</evidence>
<protein>
    <submittedName>
        <fullName evidence="1">DUF6227 family protein</fullName>
    </submittedName>
</protein>
<proteinExistence type="predicted"/>
<gene>
    <name evidence="1" type="ORF">RNC47_22995</name>
</gene>
<comment type="caution">
    <text evidence="1">The sequence shown here is derived from an EMBL/GenBank/DDBJ whole genome shotgun (WGS) entry which is preliminary data.</text>
</comment>
<accession>A0ABU2LUC5</accession>
<evidence type="ECO:0000313" key="2">
    <source>
        <dbReference type="Proteomes" id="UP001183420"/>
    </source>
</evidence>
<dbReference type="Pfam" id="PF19738">
    <property type="entry name" value="DUF6227"/>
    <property type="match status" value="1"/>
</dbReference>
<sequence>MTDRPEALPERQVPSVAELERMFMDGAWPGAAFGAARPAALGVRIPGERGYPGADPGDHARRLLRRATNHDRPGAEVVELLAGARGYDIERLPELYPRPDGRRWCALYEHAFLMADDTEICLYELEHDRTPDRRLVCEVYPDEITAGLAARRWEAF</sequence>
<keyword evidence="2" id="KW-1185">Reference proteome</keyword>
<dbReference type="InterPro" id="IPR046195">
    <property type="entry name" value="DUF6227"/>
</dbReference>
<dbReference type="EMBL" id="JAVREM010000036">
    <property type="protein sequence ID" value="MDT0321203.1"/>
    <property type="molecule type" value="Genomic_DNA"/>
</dbReference>